<evidence type="ECO:0000256" key="2">
    <source>
        <dbReference type="ARBA" id="ARBA00022679"/>
    </source>
</evidence>
<dbReference type="GO" id="GO:0003677">
    <property type="term" value="F:DNA binding"/>
    <property type="evidence" value="ECO:0007669"/>
    <property type="project" value="InterPro"/>
</dbReference>
<proteinExistence type="predicted"/>
<evidence type="ECO:0000259" key="5">
    <source>
        <dbReference type="Pfam" id="PF00136"/>
    </source>
</evidence>
<dbReference type="Gene3D" id="1.10.132.60">
    <property type="entry name" value="DNA polymerase family B, C-terminal domain"/>
    <property type="match status" value="1"/>
</dbReference>
<feature type="domain" description="DNA-directed DNA polymerase family B multifunctional" evidence="5">
    <location>
        <begin position="38"/>
        <end position="93"/>
    </location>
</feature>
<dbReference type="SUPFAM" id="SSF56672">
    <property type="entry name" value="DNA/RNA polymerases"/>
    <property type="match status" value="1"/>
</dbReference>
<organism evidence="6 7">
    <name type="scientific">Hucho hucho</name>
    <name type="common">huchen</name>
    <dbReference type="NCBI Taxonomy" id="62062"/>
    <lineage>
        <taxon>Eukaryota</taxon>
        <taxon>Metazoa</taxon>
        <taxon>Chordata</taxon>
        <taxon>Craniata</taxon>
        <taxon>Vertebrata</taxon>
        <taxon>Euteleostomi</taxon>
        <taxon>Actinopterygii</taxon>
        <taxon>Neopterygii</taxon>
        <taxon>Teleostei</taxon>
        <taxon>Protacanthopterygii</taxon>
        <taxon>Salmoniformes</taxon>
        <taxon>Salmonidae</taxon>
        <taxon>Salmoninae</taxon>
        <taxon>Hucho</taxon>
    </lineage>
</organism>
<keyword evidence="3" id="KW-0548">Nucleotidyltransferase</keyword>
<dbReference type="PANTHER" id="PTHR10322">
    <property type="entry name" value="DNA POLYMERASE CATALYTIC SUBUNIT"/>
    <property type="match status" value="1"/>
</dbReference>
<dbReference type="InterPro" id="IPR050240">
    <property type="entry name" value="DNA_pol_type-B"/>
</dbReference>
<dbReference type="GO" id="GO:0008296">
    <property type="term" value="F:3'-5'-DNA exonuclease activity"/>
    <property type="evidence" value="ECO:0007669"/>
    <property type="project" value="TreeGrafter"/>
</dbReference>
<dbReference type="EC" id="2.7.7.7" evidence="1"/>
<evidence type="ECO:0000256" key="4">
    <source>
        <dbReference type="ARBA" id="ARBA00022932"/>
    </source>
</evidence>
<dbReference type="GeneTree" id="ENSGT00560000077365"/>
<reference evidence="6" key="3">
    <citation type="submission" date="2025-09" db="UniProtKB">
        <authorList>
            <consortium name="Ensembl"/>
        </authorList>
    </citation>
    <scope>IDENTIFICATION</scope>
</reference>
<name>A0A4W5PIY3_9TELE</name>
<dbReference type="Proteomes" id="UP000314982">
    <property type="component" value="Unassembled WGS sequence"/>
</dbReference>
<evidence type="ECO:0000313" key="6">
    <source>
        <dbReference type="Ensembl" id="ENSHHUP00000064556.1"/>
    </source>
</evidence>
<dbReference type="Ensembl" id="ENSHHUT00000066753.1">
    <property type="protein sequence ID" value="ENSHHUP00000064556.1"/>
    <property type="gene ID" value="ENSHHUG00000038123.1"/>
</dbReference>
<dbReference type="InterPro" id="IPR006134">
    <property type="entry name" value="DNA-dir_DNA_pol_B_multi_dom"/>
</dbReference>
<dbReference type="GO" id="GO:0003887">
    <property type="term" value="F:DNA-directed DNA polymerase activity"/>
    <property type="evidence" value="ECO:0007669"/>
    <property type="project" value="UniProtKB-KW"/>
</dbReference>
<accession>A0A4W5PIY3</accession>
<keyword evidence="4" id="KW-0239">DNA-directed DNA polymerase</keyword>
<dbReference type="GO" id="GO:0045004">
    <property type="term" value="P:DNA replication proofreading"/>
    <property type="evidence" value="ECO:0007669"/>
    <property type="project" value="TreeGrafter"/>
</dbReference>
<sequence length="111" mass="12035">PSLTPLLVSLPSLPPGLSTLPHSTTRLSTLPPGLHRDPQGAVAHAKEVISDLLCNRIDISQLVITKELTCTAQEYAAKQAHVELAERMKKRDAGSLCHHQSCQRSSSIHEV</sequence>
<reference evidence="6" key="2">
    <citation type="submission" date="2025-08" db="UniProtKB">
        <authorList>
            <consortium name="Ensembl"/>
        </authorList>
    </citation>
    <scope>IDENTIFICATION</scope>
</reference>
<dbReference type="GO" id="GO:0006287">
    <property type="term" value="P:base-excision repair, gap-filling"/>
    <property type="evidence" value="ECO:0007669"/>
    <property type="project" value="TreeGrafter"/>
</dbReference>
<dbReference type="GO" id="GO:0043625">
    <property type="term" value="C:delta DNA polymerase complex"/>
    <property type="evidence" value="ECO:0007669"/>
    <property type="project" value="TreeGrafter"/>
</dbReference>
<dbReference type="InterPro" id="IPR043502">
    <property type="entry name" value="DNA/RNA_pol_sf"/>
</dbReference>
<evidence type="ECO:0000256" key="3">
    <source>
        <dbReference type="ARBA" id="ARBA00022695"/>
    </source>
</evidence>
<reference evidence="7" key="1">
    <citation type="submission" date="2018-06" db="EMBL/GenBank/DDBJ databases">
        <title>Genome assembly of Danube salmon.</title>
        <authorList>
            <person name="Macqueen D.J."/>
            <person name="Gundappa M.K."/>
        </authorList>
    </citation>
    <scope>NUCLEOTIDE SEQUENCE [LARGE SCALE GENOMIC DNA]</scope>
</reference>
<dbReference type="GO" id="GO:0006297">
    <property type="term" value="P:nucleotide-excision repair, DNA gap filling"/>
    <property type="evidence" value="ECO:0007669"/>
    <property type="project" value="TreeGrafter"/>
</dbReference>
<keyword evidence="2" id="KW-0808">Transferase</keyword>
<evidence type="ECO:0000256" key="1">
    <source>
        <dbReference type="ARBA" id="ARBA00012417"/>
    </source>
</evidence>
<dbReference type="Pfam" id="PF00136">
    <property type="entry name" value="DNA_pol_B"/>
    <property type="match status" value="1"/>
</dbReference>
<dbReference type="AlphaFoldDB" id="A0A4W5PIY3"/>
<evidence type="ECO:0000313" key="7">
    <source>
        <dbReference type="Proteomes" id="UP000314982"/>
    </source>
</evidence>
<protein>
    <recommendedName>
        <fullName evidence="1">DNA-directed DNA polymerase</fullName>
        <ecNumber evidence="1">2.7.7.7</ecNumber>
    </recommendedName>
</protein>
<dbReference type="GO" id="GO:0000166">
    <property type="term" value="F:nucleotide binding"/>
    <property type="evidence" value="ECO:0007669"/>
    <property type="project" value="InterPro"/>
</dbReference>
<dbReference type="PANTHER" id="PTHR10322:SF23">
    <property type="entry name" value="DNA POLYMERASE DELTA CATALYTIC SUBUNIT"/>
    <property type="match status" value="1"/>
</dbReference>
<dbReference type="STRING" id="62062.ENSHHUP00000064556"/>
<dbReference type="InterPro" id="IPR042087">
    <property type="entry name" value="DNA_pol_B_thumb"/>
</dbReference>
<keyword evidence="7" id="KW-1185">Reference proteome</keyword>